<proteinExistence type="predicted"/>
<gene>
    <name evidence="2" type="ORF">CFP56_043394</name>
</gene>
<reference evidence="2 3" key="1">
    <citation type="journal article" date="2018" name="Sci. Data">
        <title>The draft genome sequence of cork oak.</title>
        <authorList>
            <person name="Ramos A.M."/>
            <person name="Usie A."/>
            <person name="Barbosa P."/>
            <person name="Barros P.M."/>
            <person name="Capote T."/>
            <person name="Chaves I."/>
            <person name="Simoes F."/>
            <person name="Abreu I."/>
            <person name="Carrasquinho I."/>
            <person name="Faro C."/>
            <person name="Guimaraes J.B."/>
            <person name="Mendonca D."/>
            <person name="Nobrega F."/>
            <person name="Rodrigues L."/>
            <person name="Saibo N.J.M."/>
            <person name="Varela M.C."/>
            <person name="Egas C."/>
            <person name="Matos J."/>
            <person name="Miguel C.M."/>
            <person name="Oliveira M.M."/>
            <person name="Ricardo C.P."/>
            <person name="Goncalves S."/>
        </authorList>
    </citation>
    <scope>NUCLEOTIDE SEQUENCE [LARGE SCALE GENOMIC DNA]</scope>
    <source>
        <strain evidence="3">cv. HL8</strain>
    </source>
</reference>
<dbReference type="EMBL" id="PKMF04000905">
    <property type="protein sequence ID" value="KAK7817036.1"/>
    <property type="molecule type" value="Genomic_DNA"/>
</dbReference>
<evidence type="ECO:0000256" key="1">
    <source>
        <dbReference type="SAM" id="MobiDB-lite"/>
    </source>
</evidence>
<organism evidence="2 3">
    <name type="scientific">Quercus suber</name>
    <name type="common">Cork oak</name>
    <dbReference type="NCBI Taxonomy" id="58331"/>
    <lineage>
        <taxon>Eukaryota</taxon>
        <taxon>Viridiplantae</taxon>
        <taxon>Streptophyta</taxon>
        <taxon>Embryophyta</taxon>
        <taxon>Tracheophyta</taxon>
        <taxon>Spermatophyta</taxon>
        <taxon>Magnoliopsida</taxon>
        <taxon>eudicotyledons</taxon>
        <taxon>Gunneridae</taxon>
        <taxon>Pentapetalae</taxon>
        <taxon>rosids</taxon>
        <taxon>fabids</taxon>
        <taxon>Fagales</taxon>
        <taxon>Fagaceae</taxon>
        <taxon>Quercus</taxon>
    </lineage>
</organism>
<evidence type="ECO:0000313" key="2">
    <source>
        <dbReference type="EMBL" id="KAK7817036.1"/>
    </source>
</evidence>
<keyword evidence="3" id="KW-1185">Reference proteome</keyword>
<dbReference type="Proteomes" id="UP000237347">
    <property type="component" value="Unassembled WGS sequence"/>
</dbReference>
<name>A0AAW0ISA0_QUESU</name>
<sequence>MEIENIDSTTKIVLCDHVKRQRSSSTKKRKVLCGHVKRQRGSSTKKRKSNFSIGFRSTSCNHEMET</sequence>
<evidence type="ECO:0000313" key="3">
    <source>
        <dbReference type="Proteomes" id="UP000237347"/>
    </source>
</evidence>
<dbReference type="AlphaFoldDB" id="A0AAW0ISA0"/>
<accession>A0AAW0ISA0</accession>
<protein>
    <submittedName>
        <fullName evidence="2">Uncharacterized protein</fullName>
    </submittedName>
</protein>
<feature type="region of interest" description="Disordered" evidence="1">
    <location>
        <begin position="26"/>
        <end position="66"/>
    </location>
</feature>
<feature type="compositionally biased region" description="Polar residues" evidence="1">
    <location>
        <begin position="50"/>
        <end position="66"/>
    </location>
</feature>
<feature type="compositionally biased region" description="Basic residues" evidence="1">
    <location>
        <begin position="26"/>
        <end position="49"/>
    </location>
</feature>
<comment type="caution">
    <text evidence="2">The sequence shown here is derived from an EMBL/GenBank/DDBJ whole genome shotgun (WGS) entry which is preliminary data.</text>
</comment>